<gene>
    <name evidence="2" type="primary">ycgJ</name>
    <name evidence="2" type="ORF">MBORA_17660</name>
</gene>
<dbReference type="EC" id="2.1.1.-" evidence="2"/>
<dbReference type="Proteomes" id="UP000077428">
    <property type="component" value="Unassembled WGS sequence"/>
</dbReference>
<dbReference type="EMBL" id="LWMU01000103">
    <property type="protein sequence ID" value="KZX10928.1"/>
    <property type="molecule type" value="Genomic_DNA"/>
</dbReference>
<dbReference type="InterPro" id="IPR029063">
    <property type="entry name" value="SAM-dependent_MTases_sf"/>
</dbReference>
<dbReference type="GO" id="GO:0008168">
    <property type="term" value="F:methyltransferase activity"/>
    <property type="evidence" value="ECO:0007669"/>
    <property type="project" value="UniProtKB-KW"/>
</dbReference>
<dbReference type="STRING" id="66851.MBORA_17660"/>
<name>A0A165ZMY1_METOA</name>
<protein>
    <submittedName>
        <fullName evidence="2">Methyltransferase YcgJ</fullName>
        <ecNumber evidence="2">2.1.1.-</ecNumber>
    </submittedName>
</protein>
<dbReference type="SUPFAM" id="SSF53335">
    <property type="entry name" value="S-adenosyl-L-methionine-dependent methyltransferases"/>
    <property type="match status" value="1"/>
</dbReference>
<dbReference type="PANTHER" id="PTHR43667:SF2">
    <property type="entry name" value="FATTY ACID C-METHYL TRANSFERASE"/>
    <property type="match status" value="1"/>
</dbReference>
<dbReference type="PATRIC" id="fig|66851.6.peg.1921"/>
<dbReference type="InterPro" id="IPR050723">
    <property type="entry name" value="CFA/CMAS"/>
</dbReference>
<keyword evidence="3" id="KW-1185">Reference proteome</keyword>
<dbReference type="Pfam" id="PF13847">
    <property type="entry name" value="Methyltransf_31"/>
    <property type="match status" value="1"/>
</dbReference>
<evidence type="ECO:0000313" key="3">
    <source>
        <dbReference type="Proteomes" id="UP000077428"/>
    </source>
</evidence>
<keyword evidence="2" id="KW-0489">Methyltransferase</keyword>
<dbReference type="RefSeq" id="WP_063720552.1">
    <property type="nucleotide sequence ID" value="NZ_LT985121.1"/>
</dbReference>
<evidence type="ECO:0000313" key="2">
    <source>
        <dbReference type="EMBL" id="KZX10928.1"/>
    </source>
</evidence>
<accession>A0A165ZMY1</accession>
<evidence type="ECO:0000259" key="1">
    <source>
        <dbReference type="Pfam" id="PF13847"/>
    </source>
</evidence>
<dbReference type="Gene3D" id="3.40.50.150">
    <property type="entry name" value="Vaccinia Virus protein VP39"/>
    <property type="match status" value="1"/>
</dbReference>
<dbReference type="OrthoDB" id="57427at2157"/>
<proteinExistence type="predicted"/>
<keyword evidence="2" id="KW-0808">Transferase</keyword>
<reference evidence="3" key="1">
    <citation type="journal article" date="2016" name="Genome Announc.">
        <title>Draft Genome Sequences of Methanobrevibacter curvatus DSM11111, Methanobrevibacter cuticularis DSM11139, Methanobrevibacter filiformis DSM11501, and Methanobrevibacter oralis DSM7256.</title>
        <authorList>
            <person name="Poehlein A."/>
            <person name="Seedorf H."/>
        </authorList>
    </citation>
    <scope>NUCLEOTIDE SEQUENCE [LARGE SCALE GENOMIC DNA]</scope>
    <source>
        <strain evidence="3">DSM 7256 / JCM 30027 / ZR</strain>
    </source>
</reference>
<comment type="caution">
    <text evidence="2">The sequence shown here is derived from an EMBL/GenBank/DDBJ whole genome shotgun (WGS) entry which is preliminary data.</text>
</comment>
<dbReference type="CDD" id="cd02440">
    <property type="entry name" value="AdoMet_MTases"/>
    <property type="match status" value="1"/>
</dbReference>
<organism evidence="2 3">
    <name type="scientific">Methanobrevibacter oralis</name>
    <dbReference type="NCBI Taxonomy" id="66851"/>
    <lineage>
        <taxon>Archaea</taxon>
        <taxon>Methanobacteriati</taxon>
        <taxon>Methanobacteriota</taxon>
        <taxon>Methanomada group</taxon>
        <taxon>Methanobacteria</taxon>
        <taxon>Methanobacteriales</taxon>
        <taxon>Methanobacteriaceae</taxon>
        <taxon>Methanobrevibacter</taxon>
    </lineage>
</organism>
<dbReference type="PANTHER" id="PTHR43667">
    <property type="entry name" value="CYCLOPROPANE-FATTY-ACYL-PHOSPHOLIPID SYNTHASE"/>
    <property type="match status" value="1"/>
</dbReference>
<dbReference type="AlphaFoldDB" id="A0A165ZMY1"/>
<dbReference type="GO" id="GO:0032259">
    <property type="term" value="P:methylation"/>
    <property type="evidence" value="ECO:0007669"/>
    <property type="project" value="UniProtKB-KW"/>
</dbReference>
<feature type="domain" description="Methyltransferase" evidence="1">
    <location>
        <begin position="56"/>
        <end position="181"/>
    </location>
</feature>
<sequence length="270" mass="31827">MKQMIENPNEVDWVGFWKEILKDKKDKDWDKAAVGFYKRSKKDDYQNALFSKLILNENDTVLDLGCGEGSITIPLAKKVKKVIGYDLSSKMLEFLEKRAQDNNINNIETIQKSIEELKYDEIGDVDVVVASRSLNGIMPIDEVLSEINKIANKYVFITLFGPENQKMEKEFDEHIGKKRTNFPAHDYFFNILYNMGIYANIERLNLNVYREYDNLEEAMDNGKFNLDLYTDEEKERLREYLDNLLSVNPKNGKLYYTKDKPDWILIWWKK</sequence>
<dbReference type="InterPro" id="IPR025714">
    <property type="entry name" value="Methyltranfer_dom"/>
</dbReference>